<keyword evidence="5 8" id="KW-0812">Transmembrane</keyword>
<feature type="transmembrane region" description="Helical" evidence="9">
    <location>
        <begin position="6"/>
        <end position="23"/>
    </location>
</feature>
<dbReference type="Pfam" id="PF00361">
    <property type="entry name" value="Proton_antipo_M"/>
    <property type="match status" value="1"/>
</dbReference>
<evidence type="ECO:0000256" key="6">
    <source>
        <dbReference type="ARBA" id="ARBA00022989"/>
    </source>
</evidence>
<feature type="transmembrane region" description="Helical" evidence="9">
    <location>
        <begin position="460"/>
        <end position="479"/>
    </location>
</feature>
<comment type="subcellular location">
    <subcellularLocation>
        <location evidence="1">Cell membrane</location>
        <topology evidence="1">Multi-pass membrane protein</topology>
    </subcellularLocation>
    <subcellularLocation>
        <location evidence="8">Membrane</location>
        <topology evidence="8">Multi-pass membrane protein</topology>
    </subcellularLocation>
</comment>
<dbReference type="InterPro" id="IPR001516">
    <property type="entry name" value="Proton_antipo_N"/>
</dbReference>
<organism evidence="12 15">
    <name type="scientific">Phascolarctobacterium faecium</name>
    <dbReference type="NCBI Taxonomy" id="33025"/>
    <lineage>
        <taxon>Bacteria</taxon>
        <taxon>Bacillati</taxon>
        <taxon>Bacillota</taxon>
        <taxon>Negativicutes</taxon>
        <taxon>Acidaminococcales</taxon>
        <taxon>Acidaminococcaceae</taxon>
        <taxon>Phascolarctobacterium</taxon>
    </lineage>
</organism>
<keyword evidence="12" id="KW-0830">Ubiquinone</keyword>
<feature type="transmembrane region" description="Helical" evidence="9">
    <location>
        <begin position="71"/>
        <end position="99"/>
    </location>
</feature>
<evidence type="ECO:0000256" key="5">
    <source>
        <dbReference type="ARBA" id="ARBA00022692"/>
    </source>
</evidence>
<evidence type="ECO:0000313" key="13">
    <source>
        <dbReference type="EMBL" id="MTU04378.1"/>
    </source>
</evidence>
<evidence type="ECO:0000256" key="9">
    <source>
        <dbReference type="SAM" id="Phobius"/>
    </source>
</evidence>
<evidence type="ECO:0000313" key="12">
    <source>
        <dbReference type="EMBL" id="MTT76314.1"/>
    </source>
</evidence>
<evidence type="ECO:0000259" key="11">
    <source>
        <dbReference type="Pfam" id="PF00662"/>
    </source>
</evidence>
<dbReference type="OrthoDB" id="9807568at2"/>
<evidence type="ECO:0000256" key="8">
    <source>
        <dbReference type="RuleBase" id="RU000320"/>
    </source>
</evidence>
<dbReference type="PRINTS" id="PR01435">
    <property type="entry name" value="NPOXDRDTASE5"/>
</dbReference>
<evidence type="ECO:0000313" key="14">
    <source>
        <dbReference type="Proteomes" id="UP000443070"/>
    </source>
</evidence>
<comment type="caution">
    <text evidence="12">The sequence shown here is derived from an EMBL/GenBank/DDBJ whole genome shotgun (WGS) entry which is preliminary data.</text>
</comment>
<feature type="transmembrane region" description="Helical" evidence="9">
    <location>
        <begin position="246"/>
        <end position="268"/>
    </location>
</feature>
<dbReference type="PRINTS" id="PR01434">
    <property type="entry name" value="NADHDHGNASE5"/>
</dbReference>
<dbReference type="Proteomes" id="UP000484547">
    <property type="component" value="Unassembled WGS sequence"/>
</dbReference>
<feature type="transmembrane region" description="Helical" evidence="9">
    <location>
        <begin position="111"/>
        <end position="131"/>
    </location>
</feature>
<reference evidence="14 15" key="1">
    <citation type="journal article" date="2019" name="Nat. Med.">
        <title>A library of human gut bacterial isolates paired with longitudinal multiomics data enables mechanistic microbiome research.</title>
        <authorList>
            <person name="Poyet M."/>
            <person name="Groussin M."/>
            <person name="Gibbons S.M."/>
            <person name="Avila-Pacheco J."/>
            <person name="Jiang X."/>
            <person name="Kearney S.M."/>
            <person name="Perrotta A.R."/>
            <person name="Berdy B."/>
            <person name="Zhao S."/>
            <person name="Lieberman T.D."/>
            <person name="Swanson P.K."/>
            <person name="Smith M."/>
            <person name="Roesemann S."/>
            <person name="Alexander J.E."/>
            <person name="Rich S.A."/>
            <person name="Livny J."/>
            <person name="Vlamakis H."/>
            <person name="Clish C."/>
            <person name="Bullock K."/>
            <person name="Deik A."/>
            <person name="Scott J."/>
            <person name="Pierce K.A."/>
            <person name="Xavier R.J."/>
            <person name="Alm E.J."/>
        </authorList>
    </citation>
    <scope>NUCLEOTIDE SEQUENCE [LARGE SCALE GENOMIC DNA]</scope>
    <source>
        <strain evidence="12 15">BIOML-A13</strain>
        <strain evidence="13 14">BIOML-A3</strain>
    </source>
</reference>
<dbReference type="RefSeq" id="WP_155164125.1">
    <property type="nucleotide sequence ID" value="NZ_CAUEMD010000019.1"/>
</dbReference>
<feature type="transmembrane region" description="Helical" evidence="9">
    <location>
        <begin position="206"/>
        <end position="226"/>
    </location>
</feature>
<feature type="domain" description="NADH-Ubiquinone oxidoreductase (complex I) chain 5 N-terminal" evidence="11">
    <location>
        <begin position="71"/>
        <end position="107"/>
    </location>
</feature>
<feature type="transmembrane region" description="Helical" evidence="9">
    <location>
        <begin position="30"/>
        <end position="51"/>
    </location>
</feature>
<feature type="transmembrane region" description="Helical" evidence="9">
    <location>
        <begin position="274"/>
        <end position="299"/>
    </location>
</feature>
<gene>
    <name evidence="12" type="ORF">GMD11_08555</name>
    <name evidence="13" type="ORF">GMD18_08210</name>
</gene>
<evidence type="ECO:0000256" key="3">
    <source>
        <dbReference type="ARBA" id="ARBA00008483"/>
    </source>
</evidence>
<dbReference type="InterPro" id="IPR001750">
    <property type="entry name" value="ND/Mrp_TM"/>
</dbReference>
<comment type="similarity">
    <text evidence="3">Belongs to the CPA3 antiporters (TC 2.A.63) subunit A family.</text>
</comment>
<dbReference type="Pfam" id="PF00662">
    <property type="entry name" value="Proton_antipo_N"/>
    <property type="match status" value="1"/>
</dbReference>
<dbReference type="EMBL" id="WNBW01000006">
    <property type="protein sequence ID" value="MTU04378.1"/>
    <property type="molecule type" value="Genomic_DNA"/>
</dbReference>
<keyword evidence="14" id="KW-1185">Reference proteome</keyword>
<evidence type="ECO:0000313" key="15">
    <source>
        <dbReference type="Proteomes" id="UP000484547"/>
    </source>
</evidence>
<keyword evidence="4" id="KW-1003">Cell membrane</keyword>
<dbReference type="GO" id="GO:0005886">
    <property type="term" value="C:plasma membrane"/>
    <property type="evidence" value="ECO:0007669"/>
    <property type="project" value="UniProtKB-SubCell"/>
</dbReference>
<feature type="transmembrane region" description="Helical" evidence="9">
    <location>
        <begin position="412"/>
        <end position="430"/>
    </location>
</feature>
<evidence type="ECO:0000256" key="7">
    <source>
        <dbReference type="ARBA" id="ARBA00023136"/>
    </source>
</evidence>
<feature type="domain" description="NADH:quinone oxidoreductase/Mrp antiporter transmembrane" evidence="10">
    <location>
        <begin position="132"/>
        <end position="424"/>
    </location>
</feature>
<protein>
    <submittedName>
        <fullName evidence="12">NADH/ubiquinone/plastoquinone (Complex I)</fullName>
    </submittedName>
</protein>
<proteinExistence type="inferred from homology"/>
<evidence type="ECO:0000259" key="10">
    <source>
        <dbReference type="Pfam" id="PF00361"/>
    </source>
</evidence>
<evidence type="ECO:0000256" key="2">
    <source>
        <dbReference type="ARBA" id="ARBA00005346"/>
    </source>
</evidence>
<evidence type="ECO:0000256" key="1">
    <source>
        <dbReference type="ARBA" id="ARBA00004651"/>
    </source>
</evidence>
<dbReference type="InterPro" id="IPR050586">
    <property type="entry name" value="CPA3_Na-H_Antiporter_D"/>
</dbReference>
<feature type="transmembrane region" description="Helical" evidence="9">
    <location>
        <begin position="373"/>
        <end position="392"/>
    </location>
</feature>
<sequence length="496" mass="54129">MIQHCPVLIVLLPLTAALLCLLFSKFNKNLGSWLVIGSIAGSLACSLQVLHQTLTSGEAIHYWMGNWEPPLGIEFVIDPLSAVMAVLITFISLMVAVYSKPFMRKEDWLHIGGYYTLYGLLTVGLCGMVITGDMFNLYVYLEVMSLSGYGLIAMGGKKSMLAAFRYMLIGTIGASLYLISVAYLYAMTGTLNMADLGERIMPYLSSPPFALAVACLFIGFGIKMALFPLHGWQPDAYNFAHPGSAAFIAGVMSKVPAYAIIRFFFYIFGVNNPIISTALTVLGILGIGGVLIGSIMALAQYDFRRMLAYSSVAQIGYIAIGLAIGNMYGFIGAVLHIINHAFMKSALFLVIGGIQYRFGEINLYRLGGLNKKMTLSTITVTLAALSMVGIPPTAGFFSKWYLMLGAYQGGQYFYIVVLVISSLLNAVYFFRILEQMFVQHEASLTEINRHEGKLGLPPEMAIPILCAGLGILVLGFYSVDIVDDILKSGLPEVFLR</sequence>
<keyword evidence="6 9" id="KW-1133">Transmembrane helix</keyword>
<name>A0A7X2XGJ4_9FIRM</name>
<keyword evidence="7 9" id="KW-0472">Membrane</keyword>
<evidence type="ECO:0000256" key="4">
    <source>
        <dbReference type="ARBA" id="ARBA00022475"/>
    </source>
</evidence>
<dbReference type="PANTHER" id="PTHR42703">
    <property type="entry name" value="NADH DEHYDROGENASE"/>
    <property type="match status" value="1"/>
</dbReference>
<dbReference type="Proteomes" id="UP000443070">
    <property type="component" value="Unassembled WGS sequence"/>
</dbReference>
<comment type="similarity">
    <text evidence="2">Belongs to the CPA3 antiporters (TC 2.A.63) subunit D family.</text>
</comment>
<dbReference type="EMBL" id="WNBM01000006">
    <property type="protein sequence ID" value="MTT76314.1"/>
    <property type="molecule type" value="Genomic_DNA"/>
</dbReference>
<dbReference type="PANTHER" id="PTHR42703:SF1">
    <property type="entry name" value="NA(+)_H(+) ANTIPORTER SUBUNIT D1"/>
    <property type="match status" value="1"/>
</dbReference>
<accession>A0A7X2XGJ4</accession>
<dbReference type="AlphaFoldDB" id="A0A7X2XGJ4"/>
<feature type="transmembrane region" description="Helical" evidence="9">
    <location>
        <begin position="166"/>
        <end position="186"/>
    </location>
</feature>